<evidence type="ECO:0000313" key="2">
    <source>
        <dbReference type="Proteomes" id="UP000287853"/>
    </source>
</evidence>
<reference evidence="1 2" key="1">
    <citation type="submission" date="2017-01" db="EMBL/GenBank/DDBJ databases">
        <title>The cable genome- insights into the physiology and evolution of filamentous bacteria capable of sulfide oxidation via long distance electron transfer.</title>
        <authorList>
            <person name="Schreiber L."/>
            <person name="Bjerg J.T."/>
            <person name="Boggild A."/>
            <person name="Van De Vossenberg J."/>
            <person name="Meysman F."/>
            <person name="Nielsen L.P."/>
            <person name="Schramm A."/>
            <person name="Kjeldsen K.U."/>
        </authorList>
    </citation>
    <scope>NUCLEOTIDE SEQUENCE [LARGE SCALE GENOMIC DNA]</scope>
    <source>
        <strain evidence="1">MCF</strain>
    </source>
</reference>
<proteinExistence type="predicted"/>
<gene>
    <name evidence="1" type="ORF">H206_06169</name>
</gene>
<dbReference type="Proteomes" id="UP000287853">
    <property type="component" value="Unassembled WGS sequence"/>
</dbReference>
<organism evidence="1 2">
    <name type="scientific">Candidatus Electrothrix aarhusensis</name>
    <dbReference type="NCBI Taxonomy" id="1859131"/>
    <lineage>
        <taxon>Bacteria</taxon>
        <taxon>Pseudomonadati</taxon>
        <taxon>Thermodesulfobacteriota</taxon>
        <taxon>Desulfobulbia</taxon>
        <taxon>Desulfobulbales</taxon>
        <taxon>Desulfobulbaceae</taxon>
        <taxon>Candidatus Electrothrix</taxon>
    </lineage>
</organism>
<comment type="caution">
    <text evidence="1">The sequence shown here is derived from an EMBL/GenBank/DDBJ whole genome shotgun (WGS) entry which is preliminary data.</text>
</comment>
<sequence length="41" mass="4868">MLRPLINKNDKLYIISLKESYIGFGLNDVNDWLEKNIPYLI</sequence>
<dbReference type="AlphaFoldDB" id="A0A444J3N1"/>
<dbReference type="EMBL" id="MTKO01000030">
    <property type="protein sequence ID" value="RWX47642.1"/>
    <property type="molecule type" value="Genomic_DNA"/>
</dbReference>
<protein>
    <submittedName>
        <fullName evidence="1">Uncharacterized protein</fullName>
    </submittedName>
</protein>
<accession>A0A444J3N1</accession>
<evidence type="ECO:0000313" key="1">
    <source>
        <dbReference type="EMBL" id="RWX47642.1"/>
    </source>
</evidence>
<keyword evidence="2" id="KW-1185">Reference proteome</keyword>
<name>A0A444J3N1_9BACT</name>